<dbReference type="GO" id="GO:0015935">
    <property type="term" value="C:small ribosomal subunit"/>
    <property type="evidence" value="ECO:0007669"/>
    <property type="project" value="TreeGrafter"/>
</dbReference>
<evidence type="ECO:0000256" key="4">
    <source>
        <dbReference type="ARBA" id="ARBA00022980"/>
    </source>
</evidence>
<keyword evidence="3" id="KW-0694">RNA-binding</keyword>
<keyword evidence="2" id="KW-0699">rRNA-binding</keyword>
<evidence type="ECO:0000256" key="1">
    <source>
        <dbReference type="ARBA" id="ARBA00007634"/>
    </source>
</evidence>
<reference evidence="7" key="1">
    <citation type="submission" date="2018-05" db="EMBL/GenBank/DDBJ databases">
        <authorList>
            <person name="Lanie J.A."/>
            <person name="Ng W.-L."/>
            <person name="Kazmierczak K.M."/>
            <person name="Andrzejewski T.M."/>
            <person name="Davidsen T.M."/>
            <person name="Wayne K.J."/>
            <person name="Tettelin H."/>
            <person name="Glass J.I."/>
            <person name="Rusch D."/>
            <person name="Podicherti R."/>
            <person name="Tsui H.-C.T."/>
            <person name="Winkler M.E."/>
        </authorList>
    </citation>
    <scope>NUCLEOTIDE SEQUENCE</scope>
</reference>
<dbReference type="InterPro" id="IPR036510">
    <property type="entry name" value="Ribosomal_bS20_sf"/>
</dbReference>
<dbReference type="Pfam" id="PF01649">
    <property type="entry name" value="Ribosomal_S20p"/>
    <property type="match status" value="1"/>
</dbReference>
<evidence type="ECO:0000313" key="7">
    <source>
        <dbReference type="EMBL" id="SUZ69844.1"/>
    </source>
</evidence>
<evidence type="ECO:0000256" key="3">
    <source>
        <dbReference type="ARBA" id="ARBA00022884"/>
    </source>
</evidence>
<dbReference type="GO" id="GO:0070181">
    <property type="term" value="F:small ribosomal subunit rRNA binding"/>
    <property type="evidence" value="ECO:0007669"/>
    <property type="project" value="TreeGrafter"/>
</dbReference>
<comment type="similarity">
    <text evidence="1">Belongs to the bacterial ribosomal protein bS20 family.</text>
</comment>
<feature type="region of interest" description="Disordered" evidence="6">
    <location>
        <begin position="1"/>
        <end position="30"/>
    </location>
</feature>
<organism evidence="7">
    <name type="scientific">marine metagenome</name>
    <dbReference type="NCBI Taxonomy" id="408172"/>
    <lineage>
        <taxon>unclassified sequences</taxon>
        <taxon>metagenomes</taxon>
        <taxon>ecological metagenomes</taxon>
    </lineage>
</organism>
<dbReference type="GO" id="GO:0003735">
    <property type="term" value="F:structural constituent of ribosome"/>
    <property type="evidence" value="ECO:0007669"/>
    <property type="project" value="InterPro"/>
</dbReference>
<dbReference type="SUPFAM" id="SSF46992">
    <property type="entry name" value="Ribosomal protein S20"/>
    <property type="match status" value="1"/>
</dbReference>
<dbReference type="PANTHER" id="PTHR33398:SF1">
    <property type="entry name" value="SMALL RIBOSOMAL SUBUNIT PROTEIN BS20C"/>
    <property type="match status" value="1"/>
</dbReference>
<evidence type="ECO:0000256" key="2">
    <source>
        <dbReference type="ARBA" id="ARBA00022730"/>
    </source>
</evidence>
<dbReference type="EMBL" id="UINC01001072">
    <property type="protein sequence ID" value="SUZ69844.1"/>
    <property type="molecule type" value="Genomic_DNA"/>
</dbReference>
<dbReference type="AlphaFoldDB" id="A0A381PT62"/>
<keyword evidence="5" id="KW-0687">Ribonucleoprotein</keyword>
<feature type="compositionally biased region" description="Basic residues" evidence="6">
    <location>
        <begin position="1"/>
        <end position="10"/>
    </location>
</feature>
<keyword evidence="4" id="KW-0689">Ribosomal protein</keyword>
<evidence type="ECO:0008006" key="8">
    <source>
        <dbReference type="Google" id="ProtNLM"/>
    </source>
</evidence>
<dbReference type="HAMAP" id="MF_00500">
    <property type="entry name" value="Ribosomal_bS20"/>
    <property type="match status" value="1"/>
</dbReference>
<dbReference type="NCBIfam" id="TIGR00029">
    <property type="entry name" value="S20"/>
    <property type="match status" value="1"/>
</dbReference>
<sequence>MANHKSSIKRIRSDEAKKLRNKYQHKSTRTLIKKFQQETKKAAAKKLLPKTISMIDKLVKNNIIHKNKASHLISQLVKQANALK</sequence>
<dbReference type="PANTHER" id="PTHR33398">
    <property type="entry name" value="30S RIBOSOMAL PROTEIN S20"/>
    <property type="match status" value="1"/>
</dbReference>
<proteinExistence type="inferred from homology"/>
<dbReference type="Gene3D" id="1.20.58.110">
    <property type="entry name" value="Ribosomal protein S20"/>
    <property type="match status" value="1"/>
</dbReference>
<evidence type="ECO:0000256" key="5">
    <source>
        <dbReference type="ARBA" id="ARBA00023274"/>
    </source>
</evidence>
<evidence type="ECO:0000256" key="6">
    <source>
        <dbReference type="SAM" id="MobiDB-lite"/>
    </source>
</evidence>
<accession>A0A381PT62</accession>
<dbReference type="GO" id="GO:0006412">
    <property type="term" value="P:translation"/>
    <property type="evidence" value="ECO:0007669"/>
    <property type="project" value="InterPro"/>
</dbReference>
<gene>
    <name evidence="7" type="ORF">METZ01_LOCUS22698</name>
</gene>
<protein>
    <recommendedName>
        <fullName evidence="8">30S ribosomal protein S20</fullName>
    </recommendedName>
</protein>
<feature type="compositionally biased region" description="Basic residues" evidence="6">
    <location>
        <begin position="19"/>
        <end position="30"/>
    </location>
</feature>
<name>A0A381PT62_9ZZZZ</name>
<dbReference type="InterPro" id="IPR002583">
    <property type="entry name" value="Ribosomal_bS20"/>
</dbReference>
<dbReference type="GO" id="GO:0005829">
    <property type="term" value="C:cytosol"/>
    <property type="evidence" value="ECO:0007669"/>
    <property type="project" value="TreeGrafter"/>
</dbReference>